<dbReference type="GO" id="GO:0015562">
    <property type="term" value="F:efflux transmembrane transporter activity"/>
    <property type="evidence" value="ECO:0007669"/>
    <property type="project" value="InterPro"/>
</dbReference>
<dbReference type="InterPro" id="IPR003423">
    <property type="entry name" value="OMP_efflux"/>
</dbReference>
<evidence type="ECO:0000313" key="2">
    <source>
        <dbReference type="EMBL" id="KTD62215.1"/>
    </source>
</evidence>
<sequence length="412" mass="46568">MVAKYIRLIIFIWIALIASRVLAQGLFSFQEALKLTYQNNPELQAQIQQAEKARGQFIQDGLWLNPSLMLETENIGGSGSFKGFESAETTLSLNQPIPLGGKRDWLQKASGARYEFMRTAILRKKAELYMAVGEAYVNAYYASQWHEVTKKLVRLNEDIVNDIKRRKKAGVSAELDLRLALVQLGEARIQRSRAHRDIKKQYALLARMTGQDTLSIKALQDKGLPHNGITQQSINNTLNKSVFLREKTAELSAQRVAITSVKKDVWPTIQLQLGGRHFSDDNENALVASVNSVMPVYDRNQGKILSAEAAYTETMQNLRATKLWLKQQLTAAWLDLQQNNEESNQVKNELLPNAQKASSLAIQGYQKGLYSYVELFNAMRLLFNEERHYQQAHAKRDIAMIKITGLLSQGVS</sequence>
<dbReference type="Proteomes" id="UP000054877">
    <property type="component" value="Unassembled WGS sequence"/>
</dbReference>
<gene>
    <name evidence="2" type="primary">helC_1</name>
    <name evidence="2" type="ORF">Lspi_2065</name>
</gene>
<dbReference type="STRING" id="452.Lspi_2065"/>
<name>A0A0W0YZB2_LEGSP</name>
<dbReference type="SUPFAM" id="SSF56954">
    <property type="entry name" value="Outer membrane efflux proteins (OEP)"/>
    <property type="match status" value="1"/>
</dbReference>
<dbReference type="InterPro" id="IPR010131">
    <property type="entry name" value="MdtP/NodT-like"/>
</dbReference>
<organism evidence="2 3">
    <name type="scientific">Legionella spiritensis</name>
    <dbReference type="NCBI Taxonomy" id="452"/>
    <lineage>
        <taxon>Bacteria</taxon>
        <taxon>Pseudomonadati</taxon>
        <taxon>Pseudomonadota</taxon>
        <taxon>Gammaproteobacteria</taxon>
        <taxon>Legionellales</taxon>
        <taxon>Legionellaceae</taxon>
        <taxon>Legionella</taxon>
    </lineage>
</organism>
<dbReference type="AlphaFoldDB" id="A0A0W0YZB2"/>
<accession>A0A0W0YZB2</accession>
<dbReference type="PANTHER" id="PTHR30203">
    <property type="entry name" value="OUTER MEMBRANE CATION EFFLUX PROTEIN"/>
    <property type="match status" value="1"/>
</dbReference>
<proteinExistence type="inferred from homology"/>
<evidence type="ECO:0000313" key="3">
    <source>
        <dbReference type="Proteomes" id="UP000054877"/>
    </source>
</evidence>
<dbReference type="EMBL" id="LNYX01000030">
    <property type="protein sequence ID" value="KTD62215.1"/>
    <property type="molecule type" value="Genomic_DNA"/>
</dbReference>
<comment type="similarity">
    <text evidence="1">Belongs to the outer membrane factor (OMF) (TC 1.B.17) family.</text>
</comment>
<reference evidence="2 3" key="1">
    <citation type="submission" date="2015-11" db="EMBL/GenBank/DDBJ databases">
        <title>Genomic analysis of 38 Legionella species identifies large and diverse effector repertoires.</title>
        <authorList>
            <person name="Burstein D."/>
            <person name="Amaro F."/>
            <person name="Zusman T."/>
            <person name="Lifshitz Z."/>
            <person name="Cohen O."/>
            <person name="Gilbert J.A."/>
            <person name="Pupko T."/>
            <person name="Shuman H.A."/>
            <person name="Segal G."/>
        </authorList>
    </citation>
    <scope>NUCLEOTIDE SEQUENCE [LARGE SCALE GENOMIC DNA]</scope>
    <source>
        <strain evidence="2 3">Mt.St.Helens-9</strain>
    </source>
</reference>
<protein>
    <submittedName>
        <fullName evidence="2">HelC protein</fullName>
    </submittedName>
</protein>
<keyword evidence="3" id="KW-1185">Reference proteome</keyword>
<dbReference type="Pfam" id="PF02321">
    <property type="entry name" value="OEP"/>
    <property type="match status" value="2"/>
</dbReference>
<dbReference type="Gene3D" id="1.20.1600.10">
    <property type="entry name" value="Outer membrane efflux proteins (OEP)"/>
    <property type="match status" value="1"/>
</dbReference>
<dbReference type="PANTHER" id="PTHR30203:SF24">
    <property type="entry name" value="BLR4935 PROTEIN"/>
    <property type="match status" value="1"/>
</dbReference>
<dbReference type="OrthoDB" id="9791261at2"/>
<comment type="caution">
    <text evidence="2">The sequence shown here is derived from an EMBL/GenBank/DDBJ whole genome shotgun (WGS) entry which is preliminary data.</text>
</comment>
<dbReference type="PATRIC" id="fig|452.5.peg.2273"/>
<evidence type="ECO:0000256" key="1">
    <source>
        <dbReference type="ARBA" id="ARBA00007613"/>
    </source>
</evidence>